<dbReference type="EMBL" id="CP036280">
    <property type="protein sequence ID" value="QDU71565.1"/>
    <property type="molecule type" value="Genomic_DNA"/>
</dbReference>
<dbReference type="InterPro" id="IPR000878">
    <property type="entry name" value="4pyrrol_Mease"/>
</dbReference>
<dbReference type="CDD" id="cd11642">
    <property type="entry name" value="SUMT"/>
    <property type="match status" value="1"/>
</dbReference>
<comment type="pathway">
    <text evidence="7">Porphyrin-containing compound metabolism; siroheme biosynthesis; precorrin-2 from uroporphyrinogen III: step 1/1.</text>
</comment>
<dbReference type="OrthoDB" id="9815856at2"/>
<sequence>MKDEGPEIRTCDVSLIGAGPGDPGLITVRGLERLREADVVIYDALSDPSLLQEVSPEAILIDAGKRAKDHTLTQDEINALLVEHAEAGRFVVRLKGGDPYLFGRGGEEAIYLAERGLVCEVLPGVTSGLAAPALAGIPATFRGMSSSVTLLTGHETPEKSSTQLDYAALAGMVRSGGTLCVYMGVGRMAGIMAALVSHGVSGETPAALVQWGAMPRQRSVRGTVATLERRVSEAGLGSPAIIVIGSVAGLDEPALGWFTGRPLFGQRVLVTRTRAQASSLSSALRALGAEVVEAATIRIRPNEDRAMLDRVVSAVGSYDWLAVTSVNAVESLRVVMDRVGLDARSLAGVRVAAVGAATAGSLRERLGVRADVLPDEAHGGALATVMLEASEGSGRALLWRADIGGATLPGLLRDSGWTVEDVPAYFTEPVERLEEGVVEALAGGGVDWVTFTSSSTARNLVSCLERAGAGMGSARRVSIGPVTSRTLDELGYPADVEATEASVAGLVRAMVASASG</sequence>
<dbReference type="GO" id="GO:0032259">
    <property type="term" value="P:methylation"/>
    <property type="evidence" value="ECO:0007669"/>
    <property type="project" value="UniProtKB-KW"/>
</dbReference>
<dbReference type="PANTHER" id="PTHR45790">
    <property type="entry name" value="SIROHEME SYNTHASE-RELATED"/>
    <property type="match status" value="1"/>
</dbReference>
<keyword evidence="12" id="KW-1185">Reference proteome</keyword>
<proteinExistence type="inferred from homology"/>
<dbReference type="Proteomes" id="UP000320386">
    <property type="component" value="Chromosome"/>
</dbReference>
<evidence type="ECO:0000256" key="7">
    <source>
        <dbReference type="ARBA" id="ARBA00025705"/>
    </source>
</evidence>
<keyword evidence="5" id="KW-0949">S-adenosyl-L-methionine</keyword>
<evidence type="ECO:0000256" key="3">
    <source>
        <dbReference type="ARBA" id="ARBA00022603"/>
    </source>
</evidence>
<evidence type="ECO:0000259" key="9">
    <source>
        <dbReference type="Pfam" id="PF00590"/>
    </source>
</evidence>
<dbReference type="GO" id="GO:0019354">
    <property type="term" value="P:siroheme biosynthetic process"/>
    <property type="evidence" value="ECO:0007669"/>
    <property type="project" value="InterPro"/>
</dbReference>
<dbReference type="GO" id="GO:0004852">
    <property type="term" value="F:uroporphyrinogen-III synthase activity"/>
    <property type="evidence" value="ECO:0007669"/>
    <property type="project" value="InterPro"/>
</dbReference>
<dbReference type="Gene3D" id="3.30.950.10">
    <property type="entry name" value="Methyltransferase, Cobalt-precorrin-4 Transmethylase, Domain 2"/>
    <property type="match status" value="1"/>
</dbReference>
<dbReference type="NCBIfam" id="NF004790">
    <property type="entry name" value="PRK06136.1"/>
    <property type="match status" value="1"/>
</dbReference>
<evidence type="ECO:0000256" key="8">
    <source>
        <dbReference type="RuleBase" id="RU003960"/>
    </source>
</evidence>
<comment type="similarity">
    <text evidence="1 8">Belongs to the precorrin methyltransferase family.</text>
</comment>
<evidence type="ECO:0000256" key="1">
    <source>
        <dbReference type="ARBA" id="ARBA00005879"/>
    </source>
</evidence>
<dbReference type="InterPro" id="IPR014776">
    <property type="entry name" value="4pyrrole_Mease_sub2"/>
</dbReference>
<dbReference type="InterPro" id="IPR035996">
    <property type="entry name" value="4pyrrol_Methylase_sf"/>
</dbReference>
<evidence type="ECO:0000256" key="5">
    <source>
        <dbReference type="ARBA" id="ARBA00022691"/>
    </source>
</evidence>
<dbReference type="FunFam" id="3.40.1010.10:FF:000001">
    <property type="entry name" value="Siroheme synthase"/>
    <property type="match status" value="1"/>
</dbReference>
<dbReference type="RefSeq" id="WP_145445703.1">
    <property type="nucleotide sequence ID" value="NZ_CP036280.1"/>
</dbReference>
<dbReference type="PROSITE" id="PS00839">
    <property type="entry name" value="SUMT_1"/>
    <property type="match status" value="1"/>
</dbReference>
<dbReference type="EC" id="2.1.1.107" evidence="2"/>
<dbReference type="InterPro" id="IPR050161">
    <property type="entry name" value="Siro_Cobalamin_biosynth"/>
</dbReference>
<dbReference type="InterPro" id="IPR003754">
    <property type="entry name" value="4pyrrol_synth_uPrphyn_synth"/>
</dbReference>
<dbReference type="PANTHER" id="PTHR45790:SF3">
    <property type="entry name" value="S-ADENOSYL-L-METHIONINE-DEPENDENT UROPORPHYRINOGEN III METHYLTRANSFERASE, CHLOROPLASTIC"/>
    <property type="match status" value="1"/>
</dbReference>
<evidence type="ECO:0000259" key="10">
    <source>
        <dbReference type="Pfam" id="PF02602"/>
    </source>
</evidence>
<dbReference type="PROSITE" id="PS00840">
    <property type="entry name" value="SUMT_2"/>
    <property type="match status" value="1"/>
</dbReference>
<name>A0A518BX65_9BACT</name>
<gene>
    <name evidence="11" type="primary">nasF</name>
    <name evidence="11" type="ORF">Pan265_14160</name>
</gene>
<organism evidence="11 12">
    <name type="scientific">Mucisphaera calidilacus</name>
    <dbReference type="NCBI Taxonomy" id="2527982"/>
    <lineage>
        <taxon>Bacteria</taxon>
        <taxon>Pseudomonadati</taxon>
        <taxon>Planctomycetota</taxon>
        <taxon>Phycisphaerae</taxon>
        <taxon>Phycisphaerales</taxon>
        <taxon>Phycisphaeraceae</taxon>
        <taxon>Mucisphaera</taxon>
    </lineage>
</organism>
<dbReference type="NCBIfam" id="TIGR01469">
    <property type="entry name" value="cobA_cysG_Cterm"/>
    <property type="match status" value="1"/>
</dbReference>
<evidence type="ECO:0000256" key="4">
    <source>
        <dbReference type="ARBA" id="ARBA00022679"/>
    </source>
</evidence>
<dbReference type="InterPro" id="IPR003043">
    <property type="entry name" value="Uropor_MeTrfase_CS"/>
</dbReference>
<accession>A0A518BX65</accession>
<keyword evidence="3 8" id="KW-0489">Methyltransferase</keyword>
<keyword evidence="6" id="KW-0627">Porphyrin biosynthesis</keyword>
<dbReference type="CDD" id="cd06578">
    <property type="entry name" value="HemD"/>
    <property type="match status" value="1"/>
</dbReference>
<dbReference type="AlphaFoldDB" id="A0A518BX65"/>
<dbReference type="GO" id="GO:0004851">
    <property type="term" value="F:uroporphyrin-III C-methyltransferase activity"/>
    <property type="evidence" value="ECO:0007669"/>
    <property type="project" value="UniProtKB-EC"/>
</dbReference>
<reference evidence="11 12" key="1">
    <citation type="submission" date="2019-02" db="EMBL/GenBank/DDBJ databases">
        <title>Deep-cultivation of Planctomycetes and their phenomic and genomic characterization uncovers novel biology.</title>
        <authorList>
            <person name="Wiegand S."/>
            <person name="Jogler M."/>
            <person name="Boedeker C."/>
            <person name="Pinto D."/>
            <person name="Vollmers J."/>
            <person name="Rivas-Marin E."/>
            <person name="Kohn T."/>
            <person name="Peeters S.H."/>
            <person name="Heuer A."/>
            <person name="Rast P."/>
            <person name="Oberbeckmann S."/>
            <person name="Bunk B."/>
            <person name="Jeske O."/>
            <person name="Meyerdierks A."/>
            <person name="Storesund J.E."/>
            <person name="Kallscheuer N."/>
            <person name="Luecker S."/>
            <person name="Lage O.M."/>
            <person name="Pohl T."/>
            <person name="Merkel B.J."/>
            <person name="Hornburger P."/>
            <person name="Mueller R.-W."/>
            <person name="Bruemmer F."/>
            <person name="Labrenz M."/>
            <person name="Spormann A.M."/>
            <person name="Op den Camp H."/>
            <person name="Overmann J."/>
            <person name="Amann R."/>
            <person name="Jetten M.S.M."/>
            <person name="Mascher T."/>
            <person name="Medema M.H."/>
            <person name="Devos D.P."/>
            <person name="Kaster A.-K."/>
            <person name="Ovreas L."/>
            <person name="Rohde M."/>
            <person name="Galperin M.Y."/>
            <person name="Jogler C."/>
        </authorList>
    </citation>
    <scope>NUCLEOTIDE SEQUENCE [LARGE SCALE GENOMIC DNA]</scope>
    <source>
        <strain evidence="11 12">Pan265</strain>
    </source>
</reference>
<dbReference type="Pfam" id="PF00590">
    <property type="entry name" value="TP_methylase"/>
    <property type="match status" value="1"/>
</dbReference>
<dbReference type="Gene3D" id="3.40.1010.10">
    <property type="entry name" value="Cobalt-precorrin-4 Transmethylase, Domain 1"/>
    <property type="match status" value="1"/>
</dbReference>
<dbReference type="Gene3D" id="3.40.50.10090">
    <property type="match status" value="2"/>
</dbReference>
<dbReference type="SUPFAM" id="SSF69618">
    <property type="entry name" value="HemD-like"/>
    <property type="match status" value="1"/>
</dbReference>
<dbReference type="InterPro" id="IPR014777">
    <property type="entry name" value="4pyrrole_Mease_sub1"/>
</dbReference>
<protein>
    <recommendedName>
        <fullName evidence="2">uroporphyrinogen-III C-methyltransferase</fullName>
        <ecNumber evidence="2">2.1.1.107</ecNumber>
    </recommendedName>
</protein>
<keyword evidence="4 8" id="KW-0808">Transferase</keyword>
<evidence type="ECO:0000313" key="11">
    <source>
        <dbReference type="EMBL" id="QDU71565.1"/>
    </source>
</evidence>
<dbReference type="KEGG" id="mcad:Pan265_14160"/>
<dbReference type="InterPro" id="IPR036108">
    <property type="entry name" value="4pyrrol_syn_uPrphyn_synt_sf"/>
</dbReference>
<evidence type="ECO:0000256" key="6">
    <source>
        <dbReference type="ARBA" id="ARBA00023244"/>
    </source>
</evidence>
<dbReference type="InterPro" id="IPR006366">
    <property type="entry name" value="CobA/CysG_C"/>
</dbReference>
<dbReference type="SUPFAM" id="SSF53790">
    <property type="entry name" value="Tetrapyrrole methylase"/>
    <property type="match status" value="1"/>
</dbReference>
<evidence type="ECO:0000313" key="12">
    <source>
        <dbReference type="Proteomes" id="UP000320386"/>
    </source>
</evidence>
<feature type="domain" description="Tetrapyrrole methylase" evidence="9">
    <location>
        <begin position="13"/>
        <end position="227"/>
    </location>
</feature>
<feature type="domain" description="Tetrapyrrole biosynthesis uroporphyrinogen III synthase" evidence="10">
    <location>
        <begin position="279"/>
        <end position="507"/>
    </location>
</feature>
<dbReference type="Pfam" id="PF02602">
    <property type="entry name" value="HEM4"/>
    <property type="match status" value="1"/>
</dbReference>
<evidence type="ECO:0000256" key="2">
    <source>
        <dbReference type="ARBA" id="ARBA00012162"/>
    </source>
</evidence>